<evidence type="ECO:0000259" key="8">
    <source>
        <dbReference type="Pfam" id="PF02687"/>
    </source>
</evidence>
<dbReference type="EMBL" id="WAAQ01000003">
    <property type="protein sequence ID" value="KAB1881409.1"/>
    <property type="molecule type" value="Genomic_DNA"/>
</dbReference>
<feature type="transmembrane region" description="Helical" evidence="7">
    <location>
        <begin position="327"/>
        <end position="356"/>
    </location>
</feature>
<evidence type="ECO:0000256" key="4">
    <source>
        <dbReference type="ARBA" id="ARBA00022989"/>
    </source>
</evidence>
<feature type="transmembrane region" description="Helical" evidence="7">
    <location>
        <begin position="362"/>
        <end position="385"/>
    </location>
</feature>
<gene>
    <name evidence="10" type="ORF">F6W70_16135</name>
</gene>
<keyword evidence="4 7" id="KW-1133">Transmembrane helix</keyword>
<feature type="transmembrane region" description="Helical" evidence="7">
    <location>
        <begin position="279"/>
        <end position="304"/>
    </location>
</feature>
<dbReference type="PANTHER" id="PTHR30572:SF4">
    <property type="entry name" value="ABC TRANSPORTER PERMEASE YTRF"/>
    <property type="match status" value="1"/>
</dbReference>
<evidence type="ECO:0000256" key="7">
    <source>
        <dbReference type="SAM" id="Phobius"/>
    </source>
</evidence>
<dbReference type="GO" id="GO:0022857">
    <property type="term" value="F:transmembrane transporter activity"/>
    <property type="evidence" value="ECO:0007669"/>
    <property type="project" value="TreeGrafter"/>
</dbReference>
<evidence type="ECO:0000259" key="9">
    <source>
        <dbReference type="Pfam" id="PF12704"/>
    </source>
</evidence>
<keyword evidence="3 7" id="KW-0812">Transmembrane</keyword>
<keyword evidence="2" id="KW-1003">Cell membrane</keyword>
<evidence type="ECO:0000256" key="5">
    <source>
        <dbReference type="ARBA" id="ARBA00023136"/>
    </source>
</evidence>
<dbReference type="AlphaFoldDB" id="A0AAD3X159"/>
<evidence type="ECO:0000256" key="1">
    <source>
        <dbReference type="ARBA" id="ARBA00004651"/>
    </source>
</evidence>
<name>A0AAD3X159_MICMQ</name>
<comment type="caution">
    <text evidence="10">The sequence shown here is derived from an EMBL/GenBank/DDBJ whole genome shotgun (WGS) entry which is preliminary data.</text>
</comment>
<proteinExistence type="inferred from homology"/>
<evidence type="ECO:0000256" key="3">
    <source>
        <dbReference type="ARBA" id="ARBA00022692"/>
    </source>
</evidence>
<organism evidence="10 11">
    <name type="scientific">Microbacterium maritypicum</name>
    <name type="common">Microbacterium liquefaciens</name>
    <dbReference type="NCBI Taxonomy" id="33918"/>
    <lineage>
        <taxon>Bacteria</taxon>
        <taxon>Bacillati</taxon>
        <taxon>Actinomycetota</taxon>
        <taxon>Actinomycetes</taxon>
        <taxon>Micrococcales</taxon>
        <taxon>Microbacteriaceae</taxon>
        <taxon>Microbacterium</taxon>
    </lineage>
</organism>
<dbReference type="InterPro" id="IPR025857">
    <property type="entry name" value="MacB_PCD"/>
</dbReference>
<feature type="domain" description="MacB-like periplasmic core" evidence="9">
    <location>
        <begin position="31"/>
        <end position="248"/>
    </location>
</feature>
<evidence type="ECO:0000256" key="2">
    <source>
        <dbReference type="ARBA" id="ARBA00022475"/>
    </source>
</evidence>
<feature type="transmembrane region" description="Helical" evidence="7">
    <location>
        <begin position="32"/>
        <end position="53"/>
    </location>
</feature>
<comment type="subcellular location">
    <subcellularLocation>
        <location evidence="1">Cell membrane</location>
        <topology evidence="1">Multi-pass membrane protein</topology>
    </subcellularLocation>
</comment>
<keyword evidence="5 7" id="KW-0472">Membrane</keyword>
<dbReference type="Proteomes" id="UP000436027">
    <property type="component" value="Unassembled WGS sequence"/>
</dbReference>
<dbReference type="GO" id="GO:0005886">
    <property type="term" value="C:plasma membrane"/>
    <property type="evidence" value="ECO:0007669"/>
    <property type="project" value="UniProtKB-SubCell"/>
</dbReference>
<protein>
    <submittedName>
        <fullName evidence="10">ABC transporter permease</fullName>
    </submittedName>
</protein>
<dbReference type="Pfam" id="PF12704">
    <property type="entry name" value="MacB_PCD"/>
    <property type="match status" value="1"/>
</dbReference>
<dbReference type="PANTHER" id="PTHR30572">
    <property type="entry name" value="MEMBRANE COMPONENT OF TRANSPORTER-RELATED"/>
    <property type="match status" value="1"/>
</dbReference>
<sequence length="402" mass="40806">MRRRGERMPRLSAADSIRTALIGPRSRKMRTALSALGVAVGIAALTAITGIAASNQAELLAKLDALGANMIVVQPGYGPDNKPVALPETAAGMIERVKGVEQVGVLEKVPDGTGVYRNDLMPKSQGNGLTAYAASPDFLSSVEGSVAKGSWFDETDRSLPVTVLGAAAAARMGITEPGVRVWIGEQWYTVIGILDSAGLAESIDASAFLGDHWAAEHVSAKDDDTIASIYVRMTDGGTGEKVRDAIARAANPSSPYVQVTGLGDLAGARDTADDSLSGLAVGLAAIALLVGGIGIANTMVVAVLERRGEIGLRRALGARSGQIAGQFVAEAIVLGGLGGLAGLLLGAAGVFVYAGIQGQAATIPLVVLVGGPLVALVVGVIAGLYPAISAARLSPTSALRTV</sequence>
<evidence type="ECO:0000313" key="10">
    <source>
        <dbReference type="EMBL" id="KAB1881409.1"/>
    </source>
</evidence>
<comment type="similarity">
    <text evidence="6">Belongs to the ABC-4 integral membrane protein family.</text>
</comment>
<dbReference type="Pfam" id="PF02687">
    <property type="entry name" value="FtsX"/>
    <property type="match status" value="1"/>
</dbReference>
<evidence type="ECO:0000256" key="6">
    <source>
        <dbReference type="ARBA" id="ARBA00038076"/>
    </source>
</evidence>
<reference evidence="10 11" key="1">
    <citation type="submission" date="2019-09" db="EMBL/GenBank/DDBJ databases">
        <title>Whole genome sequencing of Microbacterium maritypicum.</title>
        <authorList>
            <person name="Lenchi N."/>
        </authorList>
    </citation>
    <scope>NUCLEOTIDE SEQUENCE [LARGE SCALE GENOMIC DNA]</scope>
    <source>
        <strain evidence="10 11">DSM 12512</strain>
    </source>
</reference>
<evidence type="ECO:0000313" key="11">
    <source>
        <dbReference type="Proteomes" id="UP000436027"/>
    </source>
</evidence>
<dbReference type="InterPro" id="IPR003838">
    <property type="entry name" value="ABC3_permease_C"/>
</dbReference>
<accession>A0AAD3X159</accession>
<dbReference type="InterPro" id="IPR050250">
    <property type="entry name" value="Macrolide_Exporter_MacB"/>
</dbReference>
<feature type="domain" description="ABC3 transporter permease C-terminal" evidence="8">
    <location>
        <begin position="283"/>
        <end position="395"/>
    </location>
</feature>